<dbReference type="PANTHER" id="PTHR46127">
    <property type="entry name" value="CILIA- AND FLAGELLA-ASSOCIATED PROTEIN 65"/>
    <property type="match status" value="1"/>
</dbReference>
<keyword evidence="5" id="KW-1185">Reference proteome</keyword>
<dbReference type="Pfam" id="PF24816">
    <property type="entry name" value="Ig_CFAP65__9th"/>
    <property type="match status" value="1"/>
</dbReference>
<feature type="domain" description="CFAP65 tenth Ig-like" evidence="2">
    <location>
        <begin position="154"/>
        <end position="272"/>
    </location>
</feature>
<dbReference type="InterPro" id="IPR013783">
    <property type="entry name" value="Ig-like_fold"/>
</dbReference>
<protein>
    <submittedName>
        <fullName evidence="4">Coiled-coil domain-containing protein</fullName>
    </submittedName>
</protein>
<dbReference type="InterPro" id="IPR056344">
    <property type="entry name" value="Ig_CFAP65-like_9th"/>
</dbReference>
<feature type="region of interest" description="Disordered" evidence="1">
    <location>
        <begin position="601"/>
        <end position="630"/>
    </location>
</feature>
<feature type="domain" description="CFAP65-like ninth Ig-like" evidence="3">
    <location>
        <begin position="16"/>
        <end position="149"/>
    </location>
</feature>
<feature type="region of interest" description="Disordered" evidence="1">
    <location>
        <begin position="687"/>
        <end position="719"/>
    </location>
</feature>
<comment type="caution">
    <text evidence="4">The sequence shown here is derived from an EMBL/GenBank/DDBJ whole genome shotgun (WGS) entry which is preliminary data.</text>
</comment>
<evidence type="ECO:0000313" key="5">
    <source>
        <dbReference type="Proteomes" id="UP000276133"/>
    </source>
</evidence>
<dbReference type="PANTHER" id="PTHR46127:SF1">
    <property type="entry name" value="CILIA- AND FLAGELLA-ASSOCIATED PROTEIN 65"/>
    <property type="match status" value="1"/>
</dbReference>
<sequence length="719" mass="83251">MSLEPNPNELIYSIATRQEIKRRTVNQQSIPLIEMNFNASPINSEDAQVVLFFENTGSVTTEWALLFPKDLLLELEYWAQNGEYTLEELEEMKVQDNKLFSIEPNKGKLKPGEMVRVTITYRHLFTGQNRLPILMKIAKGREIMLNLIGTTIHKGEPYVYFPSNKFEFEPVEIGLTDFPIQTFDLYNAGDVPARVEIDTSLVDEMNQENYASSILKCLTNSIITIPPGVAFETKWKFSPIEAKTHRAEVIFKVNSAFYNIVTFKCIGYDKRKLNNMKIDNKSDSIPEKQPFTLSNQLATLSFDRLLLGEVPLFSKERKFLFVKNNSSEHRISFTWHVTNPDHIRFIRINPSRGVIDTNQSKLCKVTFISMDKTAFYNINLICEIKNETEMEKYRYDLELWKQEQKRQFEEFLIEEPELHERLKGIETINDNSSRIDYQDLRGKTNKSNSQLGTHRYKTIPPIIKYNNLEESNLDKVRRERAEKKLWKKPTPPSPFLLNLNVLARTQLYDEYLELSNSIKNNSTKFVDPVLGIISKQENVPIGQNIAQDFKLACNDEEKNLVDYIFSDILRSLISDKSFHSMCQKLKNEEIPYFFQYMQNEDQDEKKNENDERKTPISPKKKEKIKTDDKSTESLHKIKISPIFGSLIESIFENTLSNILTEAFYQEFNMTSRPRLIALPPKVSHSKLNASPMPANSIERSKHSSSVSSPVMSLLSGDVA</sequence>
<dbReference type="SUPFAM" id="SSF49354">
    <property type="entry name" value="PapD-like"/>
    <property type="match status" value="1"/>
</dbReference>
<name>A0A3M7RYX7_BRAPC</name>
<dbReference type="InterPro" id="IPR056305">
    <property type="entry name" value="Ig_CFAP65_10th"/>
</dbReference>
<dbReference type="GO" id="GO:0031514">
    <property type="term" value="C:motile cilium"/>
    <property type="evidence" value="ECO:0007669"/>
    <property type="project" value="UniProtKB-SubCell"/>
</dbReference>
<dbReference type="EMBL" id="REGN01002350">
    <property type="protein sequence ID" value="RNA28726.1"/>
    <property type="molecule type" value="Genomic_DNA"/>
</dbReference>
<gene>
    <name evidence="4" type="ORF">BpHYR1_034438</name>
</gene>
<dbReference type="GO" id="GO:0005737">
    <property type="term" value="C:cytoplasm"/>
    <property type="evidence" value="ECO:0007669"/>
    <property type="project" value="UniProtKB-SubCell"/>
</dbReference>
<dbReference type="OrthoDB" id="415597at2759"/>
<dbReference type="Proteomes" id="UP000276133">
    <property type="component" value="Unassembled WGS sequence"/>
</dbReference>
<evidence type="ECO:0000259" key="3">
    <source>
        <dbReference type="Pfam" id="PF24816"/>
    </source>
</evidence>
<organism evidence="4 5">
    <name type="scientific">Brachionus plicatilis</name>
    <name type="common">Marine rotifer</name>
    <name type="synonym">Brachionus muelleri</name>
    <dbReference type="NCBI Taxonomy" id="10195"/>
    <lineage>
        <taxon>Eukaryota</taxon>
        <taxon>Metazoa</taxon>
        <taxon>Spiralia</taxon>
        <taxon>Gnathifera</taxon>
        <taxon>Rotifera</taxon>
        <taxon>Eurotatoria</taxon>
        <taxon>Monogononta</taxon>
        <taxon>Pseudotrocha</taxon>
        <taxon>Ploima</taxon>
        <taxon>Brachionidae</taxon>
        <taxon>Brachionus</taxon>
    </lineage>
</organism>
<reference evidence="4 5" key="1">
    <citation type="journal article" date="2018" name="Sci. Rep.">
        <title>Genomic signatures of local adaptation to the degree of environmental predictability in rotifers.</title>
        <authorList>
            <person name="Franch-Gras L."/>
            <person name="Hahn C."/>
            <person name="Garcia-Roger E.M."/>
            <person name="Carmona M.J."/>
            <person name="Serra M."/>
            <person name="Gomez A."/>
        </authorList>
    </citation>
    <scope>NUCLEOTIDE SEQUENCE [LARGE SCALE GENOMIC DNA]</scope>
    <source>
        <strain evidence="4">HYR1</strain>
    </source>
</reference>
<evidence type="ECO:0000256" key="1">
    <source>
        <dbReference type="SAM" id="MobiDB-lite"/>
    </source>
</evidence>
<dbReference type="STRING" id="10195.A0A3M7RYX7"/>
<evidence type="ECO:0000259" key="2">
    <source>
        <dbReference type="Pfam" id="PF24291"/>
    </source>
</evidence>
<feature type="compositionally biased region" description="Basic and acidic residues" evidence="1">
    <location>
        <begin position="603"/>
        <end position="614"/>
    </location>
</feature>
<dbReference type="InterPro" id="IPR052614">
    <property type="entry name" value="CFAP65"/>
</dbReference>
<accession>A0A3M7RYX7</accession>
<dbReference type="InterPro" id="IPR008962">
    <property type="entry name" value="PapD-like_sf"/>
</dbReference>
<feature type="compositionally biased region" description="Low complexity" evidence="1">
    <location>
        <begin position="703"/>
        <end position="719"/>
    </location>
</feature>
<proteinExistence type="predicted"/>
<dbReference type="AlphaFoldDB" id="A0A3M7RYX7"/>
<dbReference type="Gene3D" id="2.60.40.10">
    <property type="entry name" value="Immunoglobulins"/>
    <property type="match status" value="3"/>
</dbReference>
<evidence type="ECO:0000313" key="4">
    <source>
        <dbReference type="EMBL" id="RNA28726.1"/>
    </source>
</evidence>
<dbReference type="Pfam" id="PF24291">
    <property type="entry name" value="Ig_CFAP65"/>
    <property type="match status" value="1"/>
</dbReference>